<dbReference type="Proteomes" id="UP001175227">
    <property type="component" value="Unassembled WGS sequence"/>
</dbReference>
<sequence>MKKIQAIRDNPVSKQHMQTYADLYDKTNLGEKSFYHPYGLMCNDAFDVLREKARTMKTGKKPDWALDYLPNILLCQDTDSTQTDIVTFCKKTKFVETIDYERRICRITVQEKLYPLEELRTVEGYAQVFFDILQTHKRLTGNIMRRRTVDGRIRGVLNDFDLFLRRSASELGRTWLINCSPTTSTEILQNILIDMM</sequence>
<evidence type="ECO:0000313" key="2">
    <source>
        <dbReference type="Proteomes" id="UP001175227"/>
    </source>
</evidence>
<accession>A0AA39P7S3</accession>
<reference evidence="1" key="1">
    <citation type="submission" date="2023-06" db="EMBL/GenBank/DDBJ databases">
        <authorList>
            <consortium name="Lawrence Berkeley National Laboratory"/>
            <person name="Ahrendt S."/>
            <person name="Sahu N."/>
            <person name="Indic B."/>
            <person name="Wong-Bajracharya J."/>
            <person name="Merenyi Z."/>
            <person name="Ke H.-M."/>
            <person name="Monk M."/>
            <person name="Kocsube S."/>
            <person name="Drula E."/>
            <person name="Lipzen A."/>
            <person name="Balint B."/>
            <person name="Henrissat B."/>
            <person name="Andreopoulos B."/>
            <person name="Martin F.M."/>
            <person name="Harder C.B."/>
            <person name="Rigling D."/>
            <person name="Ford K.L."/>
            <person name="Foster G.D."/>
            <person name="Pangilinan J."/>
            <person name="Papanicolaou A."/>
            <person name="Barry K."/>
            <person name="LaButti K."/>
            <person name="Viragh M."/>
            <person name="Koriabine M."/>
            <person name="Yan M."/>
            <person name="Riley R."/>
            <person name="Champramary S."/>
            <person name="Plett K.L."/>
            <person name="Tsai I.J."/>
            <person name="Slot J."/>
            <person name="Sipos G."/>
            <person name="Plett J."/>
            <person name="Nagy L.G."/>
            <person name="Grigoriev I.V."/>
        </authorList>
    </citation>
    <scope>NUCLEOTIDE SEQUENCE</scope>
    <source>
        <strain evidence="1">ICMP 16352</strain>
    </source>
</reference>
<keyword evidence="2" id="KW-1185">Reference proteome</keyword>
<comment type="caution">
    <text evidence="1">The sequence shown here is derived from an EMBL/GenBank/DDBJ whole genome shotgun (WGS) entry which is preliminary data.</text>
</comment>
<proteinExistence type="predicted"/>
<organism evidence="1 2">
    <name type="scientific">Armillaria novae-zelandiae</name>
    <dbReference type="NCBI Taxonomy" id="153914"/>
    <lineage>
        <taxon>Eukaryota</taxon>
        <taxon>Fungi</taxon>
        <taxon>Dikarya</taxon>
        <taxon>Basidiomycota</taxon>
        <taxon>Agaricomycotina</taxon>
        <taxon>Agaricomycetes</taxon>
        <taxon>Agaricomycetidae</taxon>
        <taxon>Agaricales</taxon>
        <taxon>Marasmiineae</taxon>
        <taxon>Physalacriaceae</taxon>
        <taxon>Armillaria</taxon>
    </lineage>
</organism>
<dbReference type="EMBL" id="JAUEPR010000013">
    <property type="protein sequence ID" value="KAK0478836.1"/>
    <property type="molecule type" value="Genomic_DNA"/>
</dbReference>
<evidence type="ECO:0000313" key="1">
    <source>
        <dbReference type="EMBL" id="KAK0478836.1"/>
    </source>
</evidence>
<protein>
    <submittedName>
        <fullName evidence="1">Uncharacterized protein</fullName>
    </submittedName>
</protein>
<dbReference type="AlphaFoldDB" id="A0AA39P7S3"/>
<name>A0AA39P7S3_9AGAR</name>
<gene>
    <name evidence="1" type="ORF">IW261DRAFT_1608297</name>
</gene>